<dbReference type="Proteomes" id="UP000051487">
    <property type="component" value="Unassembled WGS sequence"/>
</dbReference>
<evidence type="ECO:0000256" key="4">
    <source>
        <dbReference type="ARBA" id="ARBA00023163"/>
    </source>
</evidence>
<dbReference type="PANTHER" id="PTHR47171">
    <property type="entry name" value="FARA-RELATED"/>
    <property type="match status" value="1"/>
</dbReference>
<protein>
    <recommendedName>
        <fullName evidence="7">Xylanolytic transcriptional activator regulatory domain-containing protein</fullName>
    </recommendedName>
</protein>
<evidence type="ECO:0000256" key="1">
    <source>
        <dbReference type="ARBA" id="ARBA00022833"/>
    </source>
</evidence>
<proteinExistence type="predicted"/>
<feature type="region of interest" description="Disordered" evidence="6">
    <location>
        <begin position="593"/>
        <end position="617"/>
    </location>
</feature>
<dbReference type="InterPro" id="IPR007219">
    <property type="entry name" value="XnlR_reg_dom"/>
</dbReference>
<sequence length="663" mass="72833">MKDADTAEKEPSYRLPRFRNSAASVFSFSSHYDVRMEFKWVADTPQSRSRRRALRACADYQAQALLGDHLERTALHSNSNQQPDGISSPLGVAGPAKPTILTSVSPDNSRAERFVGDLNPEAVIREKLDGVSGSRFRDRIGLWISSQSSDGHGDDTASDVNTAPQSRHSQSVASLLQERYSSALNACHRLPSSTRDQLIAVYFSRIHPILPLIDKESFLRAYSHGSAPVFLERAICLVAAKDQAASSFLCTSINCPLSTPRQFGSEIYTGLVVAMDAGLESDRITRIRILALMSLHGEGHEGAEAASMHLCRAIHEAQTAGLHLNRPDRVHGDSLARLFWCLWTLDKMHASIGGRPVLLADRDIGLRKPIVNTSHPKTAFDVWFAISDLLSTVISFYRPSADPTVGWETGFPSFEELMGDNFGEELDFTMLGFLEVYYHAVAILSCRSRMHDRPQNSNSSIRQGLAAVRIHSIVATECAQDLPPLPIIPYALSLSMSVSYQQFRSSRLITHFNRAKASLEACCSLLEGMSIYWYSAEAMARLGRRALREINVAKRGLQRSQGQGVRQLMGPGIIPSASNAVTPASTTQVATDNYSPDVSGCVPGPVAPQEGPTDSPADLQRVEENRQGALEDIDVLFGDFLDLSLPTNFWDPVFLTEEEKGST</sequence>
<evidence type="ECO:0000256" key="6">
    <source>
        <dbReference type="SAM" id="MobiDB-lite"/>
    </source>
</evidence>
<evidence type="ECO:0000259" key="7">
    <source>
        <dbReference type="SMART" id="SM00906"/>
    </source>
</evidence>
<evidence type="ECO:0000313" key="8">
    <source>
        <dbReference type="EMBL" id="GAQ06960.1"/>
    </source>
</evidence>
<dbReference type="GO" id="GO:0006351">
    <property type="term" value="P:DNA-templated transcription"/>
    <property type="evidence" value="ECO:0007669"/>
    <property type="project" value="InterPro"/>
</dbReference>
<keyword evidence="5" id="KW-0539">Nucleus</keyword>
<feature type="compositionally biased region" description="Polar residues" evidence="6">
    <location>
        <begin position="158"/>
        <end position="168"/>
    </location>
</feature>
<evidence type="ECO:0000313" key="9">
    <source>
        <dbReference type="Proteomes" id="UP000051487"/>
    </source>
</evidence>
<reference evidence="8 9" key="1">
    <citation type="submission" date="2015-11" db="EMBL/GenBank/DDBJ databases">
        <title>Aspergillus lentulus strain IFM 54703T.</title>
        <authorList>
            <person name="Kusuya Y."/>
            <person name="Sakai K."/>
            <person name="Kamei K."/>
            <person name="Takahashi H."/>
            <person name="Yaguchi T."/>
        </authorList>
    </citation>
    <scope>NUCLEOTIDE SEQUENCE [LARGE SCALE GENOMIC DNA]</scope>
    <source>
        <strain evidence="8 9">IFM 54703</strain>
    </source>
</reference>
<dbReference type="PANTHER" id="PTHR47171:SF6">
    <property type="entry name" value="SPECIFIC TRANSCRIPTION FACTOR, PUTATIVE (AFU_ORTHOLOGUE AFUA_2G06130)-RELATED"/>
    <property type="match status" value="1"/>
</dbReference>
<feature type="domain" description="Xylanolytic transcriptional activator regulatory" evidence="7">
    <location>
        <begin position="306"/>
        <end position="375"/>
    </location>
</feature>
<comment type="caution">
    <text evidence="8">The sequence shown here is derived from an EMBL/GenBank/DDBJ whole genome shotgun (WGS) entry which is preliminary data.</text>
</comment>
<dbReference type="Pfam" id="PF04082">
    <property type="entry name" value="Fungal_trans"/>
    <property type="match status" value="1"/>
</dbReference>
<gene>
    <name evidence="8" type="ORF">ALT_4281</name>
</gene>
<keyword evidence="4" id="KW-0804">Transcription</keyword>
<dbReference type="SMART" id="SM00906">
    <property type="entry name" value="Fungal_trans"/>
    <property type="match status" value="1"/>
</dbReference>
<evidence type="ECO:0000256" key="2">
    <source>
        <dbReference type="ARBA" id="ARBA00023015"/>
    </source>
</evidence>
<evidence type="ECO:0000256" key="3">
    <source>
        <dbReference type="ARBA" id="ARBA00023125"/>
    </source>
</evidence>
<feature type="region of interest" description="Disordered" evidence="6">
    <location>
        <begin position="76"/>
        <end position="105"/>
    </location>
</feature>
<name>A0AAN4PHU0_ASPLE</name>
<dbReference type="GO" id="GO:0008270">
    <property type="term" value="F:zinc ion binding"/>
    <property type="evidence" value="ECO:0007669"/>
    <property type="project" value="InterPro"/>
</dbReference>
<keyword evidence="1" id="KW-0862">Zinc</keyword>
<accession>A0AAN4PHU0</accession>
<feature type="compositionally biased region" description="Polar residues" evidence="6">
    <location>
        <begin position="76"/>
        <end position="85"/>
    </location>
</feature>
<organism evidence="8 9">
    <name type="scientific">Aspergillus lentulus</name>
    <dbReference type="NCBI Taxonomy" id="293939"/>
    <lineage>
        <taxon>Eukaryota</taxon>
        <taxon>Fungi</taxon>
        <taxon>Dikarya</taxon>
        <taxon>Ascomycota</taxon>
        <taxon>Pezizomycotina</taxon>
        <taxon>Eurotiomycetes</taxon>
        <taxon>Eurotiomycetidae</taxon>
        <taxon>Eurotiales</taxon>
        <taxon>Aspergillaceae</taxon>
        <taxon>Aspergillus</taxon>
        <taxon>Aspergillus subgen. Fumigati</taxon>
    </lineage>
</organism>
<dbReference type="AlphaFoldDB" id="A0AAN4PHU0"/>
<evidence type="ECO:0000256" key="5">
    <source>
        <dbReference type="ARBA" id="ARBA00023242"/>
    </source>
</evidence>
<keyword evidence="2" id="KW-0805">Transcription regulation</keyword>
<feature type="region of interest" description="Disordered" evidence="6">
    <location>
        <begin position="147"/>
        <end position="168"/>
    </location>
</feature>
<dbReference type="CDD" id="cd12148">
    <property type="entry name" value="fungal_TF_MHR"/>
    <property type="match status" value="1"/>
</dbReference>
<keyword evidence="3" id="KW-0238">DNA-binding</keyword>
<dbReference type="GO" id="GO:0003677">
    <property type="term" value="F:DNA binding"/>
    <property type="evidence" value="ECO:0007669"/>
    <property type="project" value="UniProtKB-KW"/>
</dbReference>
<dbReference type="EMBL" id="BCLY01000008">
    <property type="protein sequence ID" value="GAQ06960.1"/>
    <property type="molecule type" value="Genomic_DNA"/>
</dbReference>
<dbReference type="InterPro" id="IPR052073">
    <property type="entry name" value="Amide_Lactam_Regulators"/>
</dbReference>